<evidence type="ECO:0000313" key="2">
    <source>
        <dbReference type="EMBL" id="MBX73866.1"/>
    </source>
</evidence>
<keyword evidence="1" id="KW-0732">Signal</keyword>
<dbReference type="AlphaFoldDB" id="A0A2P2R3N0"/>
<name>A0A2P2R3N0_RHIMU</name>
<organism evidence="2">
    <name type="scientific">Rhizophora mucronata</name>
    <name type="common">Asiatic mangrove</name>
    <dbReference type="NCBI Taxonomy" id="61149"/>
    <lineage>
        <taxon>Eukaryota</taxon>
        <taxon>Viridiplantae</taxon>
        <taxon>Streptophyta</taxon>
        <taxon>Embryophyta</taxon>
        <taxon>Tracheophyta</taxon>
        <taxon>Spermatophyta</taxon>
        <taxon>Magnoliopsida</taxon>
        <taxon>eudicotyledons</taxon>
        <taxon>Gunneridae</taxon>
        <taxon>Pentapetalae</taxon>
        <taxon>rosids</taxon>
        <taxon>fabids</taxon>
        <taxon>Malpighiales</taxon>
        <taxon>Rhizophoraceae</taxon>
        <taxon>Rhizophora</taxon>
    </lineage>
</organism>
<feature type="chain" id="PRO_5015108059" evidence="1">
    <location>
        <begin position="22"/>
        <end position="27"/>
    </location>
</feature>
<feature type="signal peptide" evidence="1">
    <location>
        <begin position="1"/>
        <end position="21"/>
    </location>
</feature>
<sequence>MITSCSTKLIILLQLLFTCRAENLLFS</sequence>
<evidence type="ECO:0000256" key="1">
    <source>
        <dbReference type="SAM" id="SignalP"/>
    </source>
</evidence>
<protein>
    <submittedName>
        <fullName evidence="2">Uncharacterized protein</fullName>
    </submittedName>
</protein>
<accession>A0A2P2R3N0</accession>
<proteinExistence type="predicted"/>
<reference evidence="2" key="1">
    <citation type="submission" date="2018-02" db="EMBL/GenBank/DDBJ databases">
        <title>Rhizophora mucronata_Transcriptome.</title>
        <authorList>
            <person name="Meera S.P."/>
            <person name="Sreeshan A."/>
            <person name="Augustine A."/>
        </authorList>
    </citation>
    <scope>NUCLEOTIDE SEQUENCE</scope>
    <source>
        <tissue evidence="2">Leaf</tissue>
    </source>
</reference>
<dbReference type="EMBL" id="GGEC01093382">
    <property type="protein sequence ID" value="MBX73866.1"/>
    <property type="molecule type" value="Transcribed_RNA"/>
</dbReference>